<evidence type="ECO:0000259" key="3">
    <source>
        <dbReference type="Pfam" id="PF00487"/>
    </source>
</evidence>
<accession>A0A7W9BAE5</accession>
<comment type="caution">
    <text evidence="4">The sequence shown here is derived from an EMBL/GenBank/DDBJ whole genome shotgun (WGS) entry which is preliminary data.</text>
</comment>
<feature type="domain" description="Fatty acid desaturase" evidence="3">
    <location>
        <begin position="157"/>
        <end position="256"/>
    </location>
</feature>
<feature type="transmembrane region" description="Helical" evidence="2">
    <location>
        <begin position="58"/>
        <end position="82"/>
    </location>
</feature>
<dbReference type="RefSeq" id="WP_246348280.1">
    <property type="nucleotide sequence ID" value="NZ_JACIJK010000001.1"/>
</dbReference>
<dbReference type="GO" id="GO:0006629">
    <property type="term" value="P:lipid metabolic process"/>
    <property type="evidence" value="ECO:0007669"/>
    <property type="project" value="InterPro"/>
</dbReference>
<name>A0A7W9BAE5_9SPHN</name>
<evidence type="ECO:0000313" key="4">
    <source>
        <dbReference type="EMBL" id="MBB5713577.1"/>
    </source>
</evidence>
<feature type="compositionally biased region" description="Basic residues" evidence="1">
    <location>
        <begin position="1"/>
        <end position="11"/>
    </location>
</feature>
<evidence type="ECO:0000313" key="5">
    <source>
        <dbReference type="Proteomes" id="UP000546200"/>
    </source>
</evidence>
<dbReference type="AlphaFoldDB" id="A0A7W9BAE5"/>
<feature type="transmembrane region" description="Helical" evidence="2">
    <location>
        <begin position="94"/>
        <end position="114"/>
    </location>
</feature>
<protein>
    <submittedName>
        <fullName evidence="4">Beta-carotene ketolase (CrtW type)</fullName>
    </submittedName>
</protein>
<organism evidence="4 5">
    <name type="scientific">Sphingomonas aerophila</name>
    <dbReference type="NCBI Taxonomy" id="1344948"/>
    <lineage>
        <taxon>Bacteria</taxon>
        <taxon>Pseudomonadati</taxon>
        <taxon>Pseudomonadota</taxon>
        <taxon>Alphaproteobacteria</taxon>
        <taxon>Sphingomonadales</taxon>
        <taxon>Sphingomonadaceae</taxon>
        <taxon>Sphingomonas</taxon>
    </lineage>
</organism>
<feature type="transmembrane region" description="Helical" evidence="2">
    <location>
        <begin position="27"/>
        <end position="52"/>
    </location>
</feature>
<keyword evidence="2" id="KW-0472">Membrane</keyword>
<proteinExistence type="predicted"/>
<feature type="transmembrane region" description="Helical" evidence="2">
    <location>
        <begin position="151"/>
        <end position="171"/>
    </location>
</feature>
<keyword evidence="5" id="KW-1185">Reference proteome</keyword>
<dbReference type="EMBL" id="JACIJK010000001">
    <property type="protein sequence ID" value="MBB5713577.1"/>
    <property type="molecule type" value="Genomic_DNA"/>
</dbReference>
<dbReference type="Proteomes" id="UP000546200">
    <property type="component" value="Unassembled WGS sequence"/>
</dbReference>
<reference evidence="4 5" key="1">
    <citation type="submission" date="2020-08" db="EMBL/GenBank/DDBJ databases">
        <title>Genomic Encyclopedia of Type Strains, Phase IV (KMG-IV): sequencing the most valuable type-strain genomes for metagenomic binning, comparative biology and taxonomic classification.</title>
        <authorList>
            <person name="Goeker M."/>
        </authorList>
    </citation>
    <scope>NUCLEOTIDE SEQUENCE [LARGE SCALE GENOMIC DNA]</scope>
    <source>
        <strain evidence="4 5">DSM 100044</strain>
    </source>
</reference>
<feature type="region of interest" description="Disordered" evidence="1">
    <location>
        <begin position="1"/>
        <end position="22"/>
    </location>
</feature>
<gene>
    <name evidence="4" type="ORF">FHS94_000396</name>
</gene>
<evidence type="ECO:0000256" key="1">
    <source>
        <dbReference type="SAM" id="MobiDB-lite"/>
    </source>
</evidence>
<dbReference type="InterPro" id="IPR005804">
    <property type="entry name" value="FA_desaturase_dom"/>
</dbReference>
<keyword evidence="2" id="KW-0812">Transmembrane</keyword>
<evidence type="ECO:0000256" key="2">
    <source>
        <dbReference type="SAM" id="Phobius"/>
    </source>
</evidence>
<sequence>MITAYRRRRLGSGRQESGRQESGRQGLVGMTLATAIIASWLAIHITGIFFWTVSWADAPLIAAVLLVQTWLSTGLFIIAHDAMHGALAPGRPRVNHAVGTVALALYAALSYATLLPRHHAHHAHAGQRGDPDFHAGDQRLHAWFGQFFRTYYTHGQIVRITMVALVYTLLLRAPLGNIVLFWAVPALGAVAQLFIFGTFLPHRATSEPFADDHRARSNRQSVLVSLLTCFHFGGYHHEHHLYPGTPWWGLPARRREAGGVKVRALGGRA</sequence>
<feature type="transmembrane region" description="Helical" evidence="2">
    <location>
        <begin position="178"/>
        <end position="200"/>
    </location>
</feature>
<dbReference type="Pfam" id="PF00487">
    <property type="entry name" value="FA_desaturase"/>
    <property type="match status" value="2"/>
</dbReference>
<feature type="domain" description="Fatty acid desaturase" evidence="3">
    <location>
        <begin position="61"/>
        <end position="155"/>
    </location>
</feature>
<keyword evidence="2" id="KW-1133">Transmembrane helix</keyword>